<dbReference type="Proteomes" id="UP000886845">
    <property type="component" value="Unassembled WGS sequence"/>
</dbReference>
<proteinExistence type="predicted"/>
<dbReference type="Gene3D" id="3.40.50.2000">
    <property type="entry name" value="Glycogen Phosphorylase B"/>
    <property type="match status" value="2"/>
</dbReference>
<evidence type="ECO:0000313" key="2">
    <source>
        <dbReference type="EMBL" id="HIV10021.1"/>
    </source>
</evidence>
<reference evidence="2" key="2">
    <citation type="journal article" date="2021" name="PeerJ">
        <title>Extensive microbial diversity within the chicken gut microbiome revealed by metagenomics and culture.</title>
        <authorList>
            <person name="Gilroy R."/>
            <person name="Ravi A."/>
            <person name="Getino M."/>
            <person name="Pursley I."/>
            <person name="Horton D.L."/>
            <person name="Alikhan N.F."/>
            <person name="Baker D."/>
            <person name="Gharbi K."/>
            <person name="Hall N."/>
            <person name="Watson M."/>
            <person name="Adriaenssens E.M."/>
            <person name="Foster-Nyarko E."/>
            <person name="Jarju S."/>
            <person name="Secka A."/>
            <person name="Antonio M."/>
            <person name="Oren A."/>
            <person name="Chaudhuri R.R."/>
            <person name="La Ragione R."/>
            <person name="Hildebrand F."/>
            <person name="Pallen M.J."/>
        </authorList>
    </citation>
    <scope>NUCLEOTIDE SEQUENCE</scope>
    <source>
        <strain evidence="2">35461</strain>
    </source>
</reference>
<gene>
    <name evidence="2" type="ORF">IAC79_07905</name>
</gene>
<sequence length="385" mass="42480">MSGDKTVHILFDLRTLGSLPPPAQAYLLALADGLLPALLEGHRATVVLAEGAAFPLQPIEHPNIAYRTLEHAAHSRAGAREMHALMRRLRPNVYWSADASVPPPVMAWRWRKLCVVYAFQTLPRPSAYGLTRWLARLWRRLTLHRRLLGADALVCPSHALAARLVLRLGLRARRQVRVIRNGVHPLFRQHSEEEILQARRTWLVPRRYVMLAGHSAFAKDLAIPLRALGQNEEVSSVTCVVVGDAKLPGALRETIRDCHLEGMVRFIDATAIPPEDLSALYSGAAATFEPAYGADYRPAILRSMACGTPVICAADAANEELYGNTALRVHPTDPTEWGRAFVSLTLSAPLRERLIARGLACAAERHWGATAKATFAVAAELCRNR</sequence>
<feature type="domain" description="Glycosyltransferase subfamily 4-like N-terminal" evidence="1">
    <location>
        <begin position="26"/>
        <end position="184"/>
    </location>
</feature>
<dbReference type="EMBL" id="DVOR01000247">
    <property type="protein sequence ID" value="HIV10021.1"/>
    <property type="molecule type" value="Genomic_DNA"/>
</dbReference>
<organism evidence="2 3">
    <name type="scientific">Candidatus Spyradenecus faecavium</name>
    <dbReference type="NCBI Taxonomy" id="2840947"/>
    <lineage>
        <taxon>Bacteria</taxon>
        <taxon>Pseudomonadati</taxon>
        <taxon>Lentisphaerota</taxon>
        <taxon>Lentisphaeria</taxon>
        <taxon>Lentisphaerales</taxon>
        <taxon>Lentisphaeraceae</taxon>
        <taxon>Lentisphaeraceae incertae sedis</taxon>
        <taxon>Candidatus Spyradenecus</taxon>
    </lineage>
</organism>
<dbReference type="AlphaFoldDB" id="A0A9D1NNN6"/>
<dbReference type="InterPro" id="IPR028098">
    <property type="entry name" value="Glyco_trans_4-like_N"/>
</dbReference>
<accession>A0A9D1NNN6</accession>
<dbReference type="PANTHER" id="PTHR45947">
    <property type="entry name" value="SULFOQUINOVOSYL TRANSFERASE SQD2"/>
    <property type="match status" value="1"/>
</dbReference>
<dbReference type="InterPro" id="IPR050194">
    <property type="entry name" value="Glycosyltransferase_grp1"/>
</dbReference>
<name>A0A9D1NNN6_9BACT</name>
<protein>
    <submittedName>
        <fullName evidence="2">Glycosyltransferase</fullName>
    </submittedName>
</protein>
<dbReference type="Pfam" id="PF13692">
    <property type="entry name" value="Glyco_trans_1_4"/>
    <property type="match status" value="1"/>
</dbReference>
<reference evidence="2" key="1">
    <citation type="submission" date="2020-10" db="EMBL/GenBank/DDBJ databases">
        <authorList>
            <person name="Gilroy R."/>
        </authorList>
    </citation>
    <scope>NUCLEOTIDE SEQUENCE</scope>
    <source>
        <strain evidence="2">35461</strain>
    </source>
</reference>
<comment type="caution">
    <text evidence="2">The sequence shown here is derived from an EMBL/GenBank/DDBJ whole genome shotgun (WGS) entry which is preliminary data.</text>
</comment>
<evidence type="ECO:0000313" key="3">
    <source>
        <dbReference type="Proteomes" id="UP000886845"/>
    </source>
</evidence>
<evidence type="ECO:0000259" key="1">
    <source>
        <dbReference type="Pfam" id="PF13439"/>
    </source>
</evidence>
<dbReference type="Pfam" id="PF13439">
    <property type="entry name" value="Glyco_transf_4"/>
    <property type="match status" value="1"/>
</dbReference>
<dbReference type="SUPFAM" id="SSF53756">
    <property type="entry name" value="UDP-Glycosyltransferase/glycogen phosphorylase"/>
    <property type="match status" value="1"/>
</dbReference>
<dbReference type="GO" id="GO:0016758">
    <property type="term" value="F:hexosyltransferase activity"/>
    <property type="evidence" value="ECO:0007669"/>
    <property type="project" value="TreeGrafter"/>
</dbReference>
<dbReference type="PANTHER" id="PTHR45947:SF3">
    <property type="entry name" value="SULFOQUINOVOSYL TRANSFERASE SQD2"/>
    <property type="match status" value="1"/>
</dbReference>